<feature type="region of interest" description="Disordered" evidence="3">
    <location>
        <begin position="1"/>
        <end position="32"/>
    </location>
</feature>
<evidence type="ECO:0000256" key="2">
    <source>
        <dbReference type="SAM" id="Coils"/>
    </source>
</evidence>
<feature type="region of interest" description="Disordered" evidence="3">
    <location>
        <begin position="721"/>
        <end position="741"/>
    </location>
</feature>
<dbReference type="PROSITE" id="PS00463">
    <property type="entry name" value="ZN2_CY6_FUNGAL_1"/>
    <property type="match status" value="1"/>
</dbReference>
<feature type="domain" description="Zn(2)-C6 fungal-type" evidence="4">
    <location>
        <begin position="36"/>
        <end position="66"/>
    </location>
</feature>
<dbReference type="GO" id="GO:0000981">
    <property type="term" value="F:DNA-binding transcription factor activity, RNA polymerase II-specific"/>
    <property type="evidence" value="ECO:0007669"/>
    <property type="project" value="InterPro"/>
</dbReference>
<evidence type="ECO:0000313" key="5">
    <source>
        <dbReference type="EMBL" id="KAF1975215.1"/>
    </source>
</evidence>
<sequence>MDYEQGRLLAPRPPGPPPPPEAPQDENKKRKRAAVACKPCHQRKTACNSVRPVCGACEARETECFYLTKNESETKLQALKRENKSLNDLLKHLRTVPEDVAQSILLQLRTSENPLSVVKEIEAGSLALIRSSQTKAALAALPDVRSDTEFKLMVDHRTAYPAVNLTRDAILAKDTLLDPVKVLAHELPPDTPSRSPAVSSPSERTSVNDPGASFTAQDAPNAGVDRESQLIDPLLTELKIEFWTTIPVTNHFAASAISLYLENDHQTLGLFDAQLFLKDLVECRQEFCSSFLATALLAFACQAYTAKDPAAAEKSYQFEKEAELLWRAETKDSILTIAGLMLLYFSHGGHGSQASQKLSEFLQEAYDMAKRLKLFGVKHALDEVEIKSLSYEAQLALSHTTWGIFSLYTLQAQYYLCTATEYDPKLPIPHEQEVTGSDHQSASKSPTEMISQGQQGRQVFYYFCKLSVIASKILLVIRDTQGSKTPPPLAFAMAQFGELLELVDSLPQSMTRNAGACFAPVLDFYIAFHSIIMDLFRPFITSEKADNFRQFGQEEHNSPEAIFAASVHQLKAIIIEYTSQHPAAAHHLYWHTALLYVFNAVVKDQTNPHWQFYFWLCLDCYSKLYICFPVMEGIVQSLLAIAVKYGAMTKTNAVSAMQDRFYRDGAGKRARRRRGEPREGQRGTWMVDLDLAVRDRDAADVHTLIAKFEDMDMFDEFTRNLESSDSSDGGSDVLMGTEALG</sequence>
<feature type="compositionally biased region" description="Low complexity" evidence="3">
    <location>
        <begin position="1"/>
        <end position="10"/>
    </location>
</feature>
<dbReference type="SUPFAM" id="SSF57701">
    <property type="entry name" value="Zn2/Cys6 DNA-binding domain"/>
    <property type="match status" value="1"/>
</dbReference>
<proteinExistence type="predicted"/>
<feature type="coiled-coil region" evidence="2">
    <location>
        <begin position="69"/>
        <end position="96"/>
    </location>
</feature>
<evidence type="ECO:0000256" key="1">
    <source>
        <dbReference type="ARBA" id="ARBA00023242"/>
    </source>
</evidence>
<keyword evidence="2" id="KW-0175">Coiled coil</keyword>
<dbReference type="CDD" id="cd00067">
    <property type="entry name" value="GAL4"/>
    <property type="match status" value="1"/>
</dbReference>
<protein>
    <recommendedName>
        <fullName evidence="4">Zn(2)-C6 fungal-type domain-containing protein</fullName>
    </recommendedName>
</protein>
<feature type="compositionally biased region" description="Low complexity" evidence="3">
    <location>
        <begin position="723"/>
        <end position="732"/>
    </location>
</feature>
<feature type="region of interest" description="Disordered" evidence="3">
    <location>
        <begin position="185"/>
        <end position="221"/>
    </location>
</feature>
<dbReference type="Pfam" id="PF00172">
    <property type="entry name" value="Zn_clus"/>
    <property type="match status" value="1"/>
</dbReference>
<accession>A0A6A5VDM2</accession>
<dbReference type="GO" id="GO:0008270">
    <property type="term" value="F:zinc ion binding"/>
    <property type="evidence" value="ECO:0007669"/>
    <property type="project" value="InterPro"/>
</dbReference>
<evidence type="ECO:0000256" key="3">
    <source>
        <dbReference type="SAM" id="MobiDB-lite"/>
    </source>
</evidence>
<gene>
    <name evidence="5" type="ORF">BU23DRAFT_458985</name>
</gene>
<dbReference type="AlphaFoldDB" id="A0A6A5VDM2"/>
<dbReference type="SMART" id="SM00066">
    <property type="entry name" value="GAL4"/>
    <property type="match status" value="1"/>
</dbReference>
<keyword evidence="6" id="KW-1185">Reference proteome</keyword>
<dbReference type="Gene3D" id="4.10.240.10">
    <property type="entry name" value="Zn(2)-C6 fungal-type DNA-binding domain"/>
    <property type="match status" value="1"/>
</dbReference>
<dbReference type="InterPro" id="IPR053187">
    <property type="entry name" value="Notoamide_regulator"/>
</dbReference>
<evidence type="ECO:0000259" key="4">
    <source>
        <dbReference type="PROSITE" id="PS50048"/>
    </source>
</evidence>
<dbReference type="EMBL" id="ML976671">
    <property type="protein sequence ID" value="KAF1975215.1"/>
    <property type="molecule type" value="Genomic_DNA"/>
</dbReference>
<reference evidence="5" key="1">
    <citation type="journal article" date="2020" name="Stud. Mycol.">
        <title>101 Dothideomycetes genomes: a test case for predicting lifestyles and emergence of pathogens.</title>
        <authorList>
            <person name="Haridas S."/>
            <person name="Albert R."/>
            <person name="Binder M."/>
            <person name="Bloem J."/>
            <person name="Labutti K."/>
            <person name="Salamov A."/>
            <person name="Andreopoulos B."/>
            <person name="Baker S."/>
            <person name="Barry K."/>
            <person name="Bills G."/>
            <person name="Bluhm B."/>
            <person name="Cannon C."/>
            <person name="Castanera R."/>
            <person name="Culley D."/>
            <person name="Daum C."/>
            <person name="Ezra D."/>
            <person name="Gonzalez J."/>
            <person name="Henrissat B."/>
            <person name="Kuo A."/>
            <person name="Liang C."/>
            <person name="Lipzen A."/>
            <person name="Lutzoni F."/>
            <person name="Magnuson J."/>
            <person name="Mondo S."/>
            <person name="Nolan M."/>
            <person name="Ohm R."/>
            <person name="Pangilinan J."/>
            <person name="Park H.-J."/>
            <person name="Ramirez L."/>
            <person name="Alfaro M."/>
            <person name="Sun H."/>
            <person name="Tritt A."/>
            <person name="Yoshinaga Y."/>
            <person name="Zwiers L.-H."/>
            <person name="Turgeon B."/>
            <person name="Goodwin S."/>
            <person name="Spatafora J."/>
            <person name="Crous P."/>
            <person name="Grigoriev I."/>
        </authorList>
    </citation>
    <scope>NUCLEOTIDE SEQUENCE</scope>
    <source>
        <strain evidence="5">CBS 107.79</strain>
    </source>
</reference>
<evidence type="ECO:0000313" key="6">
    <source>
        <dbReference type="Proteomes" id="UP000800036"/>
    </source>
</evidence>
<feature type="compositionally biased region" description="Polar residues" evidence="3">
    <location>
        <begin position="192"/>
        <end position="218"/>
    </location>
</feature>
<dbReference type="Proteomes" id="UP000800036">
    <property type="component" value="Unassembled WGS sequence"/>
</dbReference>
<dbReference type="OrthoDB" id="10261408at2759"/>
<dbReference type="PANTHER" id="PTHR47256">
    <property type="entry name" value="ZN(II)2CYS6 TRANSCRIPTION FACTOR (EUROFUNG)-RELATED"/>
    <property type="match status" value="1"/>
</dbReference>
<dbReference type="InterPro" id="IPR001138">
    <property type="entry name" value="Zn2Cys6_DnaBD"/>
</dbReference>
<organism evidence="5 6">
    <name type="scientific">Bimuria novae-zelandiae CBS 107.79</name>
    <dbReference type="NCBI Taxonomy" id="1447943"/>
    <lineage>
        <taxon>Eukaryota</taxon>
        <taxon>Fungi</taxon>
        <taxon>Dikarya</taxon>
        <taxon>Ascomycota</taxon>
        <taxon>Pezizomycotina</taxon>
        <taxon>Dothideomycetes</taxon>
        <taxon>Pleosporomycetidae</taxon>
        <taxon>Pleosporales</taxon>
        <taxon>Massarineae</taxon>
        <taxon>Didymosphaeriaceae</taxon>
        <taxon>Bimuria</taxon>
    </lineage>
</organism>
<keyword evidence="1" id="KW-0539">Nucleus</keyword>
<dbReference type="PANTHER" id="PTHR47256:SF1">
    <property type="entry name" value="ZN(II)2CYS6 TRANSCRIPTION FACTOR (EUROFUNG)"/>
    <property type="match status" value="1"/>
</dbReference>
<dbReference type="InterPro" id="IPR036864">
    <property type="entry name" value="Zn2-C6_fun-type_DNA-bd_sf"/>
</dbReference>
<feature type="compositionally biased region" description="Pro residues" evidence="3">
    <location>
        <begin position="11"/>
        <end position="22"/>
    </location>
</feature>
<dbReference type="CDD" id="cd12148">
    <property type="entry name" value="fungal_TF_MHR"/>
    <property type="match status" value="1"/>
</dbReference>
<dbReference type="PROSITE" id="PS50048">
    <property type="entry name" value="ZN2_CY6_FUNGAL_2"/>
    <property type="match status" value="1"/>
</dbReference>
<name>A0A6A5VDM2_9PLEO</name>